<name>A0AAN5CV96_9BILA</name>
<accession>A0AAN5CV96</accession>
<sequence>MPPSRRTWQWIHTFEISAEMARDFIDATVCKSLKYPHSVRVVHKESGKLVGVRLMSEWSRDSELGKMFGKTHPQLTYRRWTRGHSCSVSILLEDDVLFFWDIHFLASISFFSTPETYPEIPLKKFQYIISDFLADLFTCHLDRLLRTEKNIHPVQYLFHPSSKFVIYSFCSRNSGQSQSTNMEPSTGSDKGAPSRNHLYSS</sequence>
<keyword evidence="3" id="KW-1185">Reference proteome</keyword>
<evidence type="ECO:0000313" key="2">
    <source>
        <dbReference type="EMBL" id="GMR50662.1"/>
    </source>
</evidence>
<organism evidence="2 3">
    <name type="scientific">Pristionchus mayeri</name>
    <dbReference type="NCBI Taxonomy" id="1317129"/>
    <lineage>
        <taxon>Eukaryota</taxon>
        <taxon>Metazoa</taxon>
        <taxon>Ecdysozoa</taxon>
        <taxon>Nematoda</taxon>
        <taxon>Chromadorea</taxon>
        <taxon>Rhabditida</taxon>
        <taxon>Rhabditina</taxon>
        <taxon>Diplogasteromorpha</taxon>
        <taxon>Diplogasteroidea</taxon>
        <taxon>Neodiplogasteridae</taxon>
        <taxon>Pristionchus</taxon>
    </lineage>
</organism>
<feature type="compositionally biased region" description="Polar residues" evidence="1">
    <location>
        <begin position="177"/>
        <end position="188"/>
    </location>
</feature>
<feature type="region of interest" description="Disordered" evidence="1">
    <location>
        <begin position="177"/>
        <end position="201"/>
    </location>
</feature>
<dbReference type="AlphaFoldDB" id="A0AAN5CV96"/>
<dbReference type="Proteomes" id="UP001328107">
    <property type="component" value="Unassembled WGS sequence"/>
</dbReference>
<evidence type="ECO:0000256" key="1">
    <source>
        <dbReference type="SAM" id="MobiDB-lite"/>
    </source>
</evidence>
<comment type="caution">
    <text evidence="2">The sequence shown here is derived from an EMBL/GenBank/DDBJ whole genome shotgun (WGS) entry which is preliminary data.</text>
</comment>
<evidence type="ECO:0000313" key="3">
    <source>
        <dbReference type="Proteomes" id="UP001328107"/>
    </source>
</evidence>
<proteinExistence type="predicted"/>
<protein>
    <submittedName>
        <fullName evidence="2">Uncharacterized protein</fullName>
    </submittedName>
</protein>
<dbReference type="EMBL" id="BTRK01000004">
    <property type="protein sequence ID" value="GMR50662.1"/>
    <property type="molecule type" value="Genomic_DNA"/>
</dbReference>
<gene>
    <name evidence="2" type="ORF">PMAYCL1PPCAC_20857</name>
</gene>
<reference evidence="3" key="1">
    <citation type="submission" date="2022-10" db="EMBL/GenBank/DDBJ databases">
        <title>Genome assembly of Pristionchus species.</title>
        <authorList>
            <person name="Yoshida K."/>
            <person name="Sommer R.J."/>
        </authorList>
    </citation>
    <scope>NUCLEOTIDE SEQUENCE [LARGE SCALE GENOMIC DNA]</scope>
    <source>
        <strain evidence="3">RS5460</strain>
    </source>
</reference>